<organism evidence="2 3">
    <name type="scientific">Novosphingobium soli</name>
    <dbReference type="NCBI Taxonomy" id="574956"/>
    <lineage>
        <taxon>Bacteria</taxon>
        <taxon>Pseudomonadati</taxon>
        <taxon>Pseudomonadota</taxon>
        <taxon>Alphaproteobacteria</taxon>
        <taxon>Sphingomonadales</taxon>
        <taxon>Sphingomonadaceae</taxon>
        <taxon>Novosphingobium</taxon>
    </lineage>
</organism>
<gene>
    <name evidence="2" type="ORF">ACFFJC_10225</name>
</gene>
<comment type="caution">
    <text evidence="2">The sequence shown here is derived from an EMBL/GenBank/DDBJ whole genome shotgun (WGS) entry which is preliminary data.</text>
</comment>
<accession>A0ABV6CV80</accession>
<sequence length="167" mass="18439">MAGDDFAQIVNVVNLYAVAVDAHRYDLFREIFTDDIRCDFGGGAAFSGIETFIASYEGIHAVFSATQHMVSGHAVRIDGERACCFSYVCGRFRRALEGGEGLFESTGWYDDVLTRTRAGWRISERTSRMVSHSGDVRVMQAMPGIDTDYVLLSLFGEAAAGRIRFLA</sequence>
<evidence type="ECO:0000313" key="3">
    <source>
        <dbReference type="Proteomes" id="UP001589798"/>
    </source>
</evidence>
<feature type="domain" description="SnoaL-like" evidence="1">
    <location>
        <begin position="5"/>
        <end position="126"/>
    </location>
</feature>
<dbReference type="Pfam" id="PF13577">
    <property type="entry name" value="SnoaL_4"/>
    <property type="match status" value="1"/>
</dbReference>
<dbReference type="InterPro" id="IPR032710">
    <property type="entry name" value="NTF2-like_dom_sf"/>
</dbReference>
<dbReference type="RefSeq" id="WP_379487406.1">
    <property type="nucleotide sequence ID" value="NZ_JBHLWK010000012.1"/>
</dbReference>
<evidence type="ECO:0000259" key="1">
    <source>
        <dbReference type="Pfam" id="PF13577"/>
    </source>
</evidence>
<protein>
    <submittedName>
        <fullName evidence="2">Nuclear transport factor 2 family protein</fullName>
    </submittedName>
</protein>
<dbReference type="Gene3D" id="3.10.450.50">
    <property type="match status" value="1"/>
</dbReference>
<keyword evidence="3" id="KW-1185">Reference proteome</keyword>
<dbReference type="InterPro" id="IPR037401">
    <property type="entry name" value="SnoaL-like"/>
</dbReference>
<proteinExistence type="predicted"/>
<dbReference type="SUPFAM" id="SSF54427">
    <property type="entry name" value="NTF2-like"/>
    <property type="match status" value="1"/>
</dbReference>
<name>A0ABV6CV80_9SPHN</name>
<dbReference type="EMBL" id="JBHLWK010000012">
    <property type="protein sequence ID" value="MFC0204649.1"/>
    <property type="molecule type" value="Genomic_DNA"/>
</dbReference>
<dbReference type="Proteomes" id="UP001589798">
    <property type="component" value="Unassembled WGS sequence"/>
</dbReference>
<reference evidence="2 3" key="1">
    <citation type="submission" date="2024-09" db="EMBL/GenBank/DDBJ databases">
        <authorList>
            <person name="Sun Q."/>
            <person name="Mori K."/>
        </authorList>
    </citation>
    <scope>NUCLEOTIDE SEQUENCE [LARGE SCALE GENOMIC DNA]</scope>
    <source>
        <strain evidence="2 3">CCM 7706</strain>
    </source>
</reference>
<evidence type="ECO:0000313" key="2">
    <source>
        <dbReference type="EMBL" id="MFC0204649.1"/>
    </source>
</evidence>